<comment type="subcellular location">
    <subcellularLocation>
        <location evidence="1">Membrane</location>
        <topology evidence="1">Lipid-anchor</topology>
    </subcellularLocation>
</comment>
<evidence type="ECO:0000256" key="7">
    <source>
        <dbReference type="ARBA" id="ARBA00023288"/>
    </source>
</evidence>
<dbReference type="PANTHER" id="PTHR35789:SF1">
    <property type="entry name" value="SPORE GERMINATION PROTEIN B3"/>
    <property type="match status" value="1"/>
</dbReference>
<evidence type="ECO:0000256" key="3">
    <source>
        <dbReference type="ARBA" id="ARBA00022544"/>
    </source>
</evidence>
<feature type="domain" description="Spore germination GerAC-like C-terminal" evidence="8">
    <location>
        <begin position="199"/>
        <end position="363"/>
    </location>
</feature>
<organism evidence="10 11">
    <name type="scientific">Paenibacillus timonensis</name>
    <dbReference type="NCBI Taxonomy" id="225915"/>
    <lineage>
        <taxon>Bacteria</taxon>
        <taxon>Bacillati</taxon>
        <taxon>Bacillota</taxon>
        <taxon>Bacilli</taxon>
        <taxon>Bacillales</taxon>
        <taxon>Paenibacillaceae</taxon>
        <taxon>Paenibacillus</taxon>
    </lineage>
</organism>
<dbReference type="Proteomes" id="UP001597211">
    <property type="component" value="Unassembled WGS sequence"/>
</dbReference>
<keyword evidence="5" id="KW-0472">Membrane</keyword>
<dbReference type="Pfam" id="PF25198">
    <property type="entry name" value="Spore_GerAC_N"/>
    <property type="match status" value="1"/>
</dbReference>
<feature type="domain" description="Spore germination protein N-terminal" evidence="9">
    <location>
        <begin position="21"/>
        <end position="190"/>
    </location>
</feature>
<evidence type="ECO:0000256" key="5">
    <source>
        <dbReference type="ARBA" id="ARBA00023136"/>
    </source>
</evidence>
<keyword evidence="7" id="KW-0449">Lipoprotein</keyword>
<dbReference type="NCBIfam" id="TIGR02887">
    <property type="entry name" value="spore_ger_x_C"/>
    <property type="match status" value="1"/>
</dbReference>
<keyword evidence="3" id="KW-0309">Germination</keyword>
<comment type="caution">
    <text evidence="10">The sequence shown here is derived from an EMBL/GenBank/DDBJ whole genome shotgun (WGS) entry which is preliminary data.</text>
</comment>
<dbReference type="InterPro" id="IPR057336">
    <property type="entry name" value="GerAC_N"/>
</dbReference>
<reference evidence="11" key="1">
    <citation type="journal article" date="2019" name="Int. J. Syst. Evol. Microbiol.">
        <title>The Global Catalogue of Microorganisms (GCM) 10K type strain sequencing project: providing services to taxonomists for standard genome sequencing and annotation.</title>
        <authorList>
            <consortium name="The Broad Institute Genomics Platform"/>
            <consortium name="The Broad Institute Genome Sequencing Center for Infectious Disease"/>
            <person name="Wu L."/>
            <person name="Ma J."/>
        </authorList>
    </citation>
    <scope>NUCLEOTIDE SEQUENCE [LARGE SCALE GENOMIC DNA]</scope>
    <source>
        <strain evidence="11">CCUG 48216</strain>
    </source>
</reference>
<sequence>MLKRLLPAAMLCLVLAGCSQDQRILERIGYIETAAFDAAPENKIKATISMPLVTQFARDSKTTDELLDTTATSPKEAKSALSLRTSRIIVSGQIRTFMYGEALARRGLWAHMDTFLRDPSISLRTAMVVVEGEAGAIISQEYPRHTKTANYINKLLQKEFNKQSVPRTALHQFTRDYYDDGTDPIAILIKEQEKDITISGIATFRNDKMITKLPWKDVYLFSLLYQNLSQGEFSMTSDHPDLKAISFRAVRSKRRIEVSKRSSGEYEADIYLRVEGGVEEYIGNAKLSTPERAKVEKLVSEHIATEASRVLRTLQQNRTDGIGLGKYVRNKMSYEEWKGTDWHDLFGQMTVRVHCSFYMKNFGAYFD</sequence>
<evidence type="ECO:0000313" key="11">
    <source>
        <dbReference type="Proteomes" id="UP001597211"/>
    </source>
</evidence>
<name>A0ABW3S7R9_9BACL</name>
<evidence type="ECO:0000256" key="2">
    <source>
        <dbReference type="ARBA" id="ARBA00007886"/>
    </source>
</evidence>
<evidence type="ECO:0000256" key="4">
    <source>
        <dbReference type="ARBA" id="ARBA00022729"/>
    </source>
</evidence>
<keyword evidence="6" id="KW-0564">Palmitate</keyword>
<evidence type="ECO:0000256" key="6">
    <source>
        <dbReference type="ARBA" id="ARBA00023139"/>
    </source>
</evidence>
<evidence type="ECO:0000259" key="8">
    <source>
        <dbReference type="Pfam" id="PF05504"/>
    </source>
</evidence>
<dbReference type="PROSITE" id="PS51257">
    <property type="entry name" value="PROKAR_LIPOPROTEIN"/>
    <property type="match status" value="1"/>
</dbReference>
<dbReference type="EMBL" id="JBHTKZ010000005">
    <property type="protein sequence ID" value="MFD1180744.1"/>
    <property type="molecule type" value="Genomic_DNA"/>
</dbReference>
<proteinExistence type="inferred from homology"/>
<keyword evidence="4" id="KW-0732">Signal</keyword>
<evidence type="ECO:0000259" key="9">
    <source>
        <dbReference type="Pfam" id="PF25198"/>
    </source>
</evidence>
<dbReference type="Gene3D" id="3.30.300.210">
    <property type="entry name" value="Nutrient germinant receptor protein C, domain 3"/>
    <property type="match status" value="1"/>
</dbReference>
<dbReference type="Pfam" id="PF05504">
    <property type="entry name" value="Spore_GerAC"/>
    <property type="match status" value="1"/>
</dbReference>
<evidence type="ECO:0000256" key="1">
    <source>
        <dbReference type="ARBA" id="ARBA00004635"/>
    </source>
</evidence>
<comment type="similarity">
    <text evidence="2">Belongs to the GerABKC lipoprotein family.</text>
</comment>
<protein>
    <submittedName>
        <fullName evidence="10">Ger(X)C family spore germination protein</fullName>
    </submittedName>
</protein>
<dbReference type="InterPro" id="IPR038501">
    <property type="entry name" value="Spore_GerAC_C_sf"/>
</dbReference>
<dbReference type="PANTHER" id="PTHR35789">
    <property type="entry name" value="SPORE GERMINATION PROTEIN B3"/>
    <property type="match status" value="1"/>
</dbReference>
<dbReference type="InterPro" id="IPR046953">
    <property type="entry name" value="Spore_GerAC-like_C"/>
</dbReference>
<keyword evidence="11" id="KW-1185">Reference proteome</keyword>
<accession>A0ABW3S7R9</accession>
<dbReference type="InterPro" id="IPR008844">
    <property type="entry name" value="Spore_GerAC-like"/>
</dbReference>
<evidence type="ECO:0000313" key="10">
    <source>
        <dbReference type="EMBL" id="MFD1180744.1"/>
    </source>
</evidence>
<gene>
    <name evidence="10" type="ORF">ACFQ2Z_05190</name>
</gene>
<dbReference type="RefSeq" id="WP_240267601.1">
    <property type="nucleotide sequence ID" value="NZ_JAKSXN010000002.1"/>
</dbReference>